<keyword evidence="1" id="KW-1133">Transmembrane helix</keyword>
<reference evidence="3 4" key="1">
    <citation type="submission" date="2013-02" db="EMBL/GenBank/DDBJ databases">
        <title>The Genome Annotation of Plasmodium falciparum Palo Alto/Uganda.</title>
        <authorList>
            <consortium name="The Broad Institute Genome Sequencing Platform"/>
            <consortium name="The Broad Institute Genome Sequencing Center for Infectious Disease"/>
            <person name="Neafsey D."/>
            <person name="Hoffman S."/>
            <person name="Volkman S."/>
            <person name="Rosenthal P."/>
            <person name="Walker B."/>
            <person name="Young S.K."/>
            <person name="Zeng Q."/>
            <person name="Gargeya S."/>
            <person name="Fitzgerald M."/>
            <person name="Haas B."/>
            <person name="Abouelleil A."/>
            <person name="Allen A.W."/>
            <person name="Alvarado L."/>
            <person name="Arachchi H.M."/>
            <person name="Berlin A.M."/>
            <person name="Chapman S.B."/>
            <person name="Gainer-Dewar J."/>
            <person name="Goldberg J."/>
            <person name="Griggs A."/>
            <person name="Gujja S."/>
            <person name="Hansen M."/>
            <person name="Howarth C."/>
            <person name="Imamovic A."/>
            <person name="Ireland A."/>
            <person name="Larimer J."/>
            <person name="McCowan C."/>
            <person name="Murphy C."/>
            <person name="Pearson M."/>
            <person name="Poon T.W."/>
            <person name="Priest M."/>
            <person name="Roberts A."/>
            <person name="Saif S."/>
            <person name="Shea T."/>
            <person name="Sisk P."/>
            <person name="Sykes S."/>
            <person name="Wortman J."/>
            <person name="Nusbaum C."/>
            <person name="Birren B."/>
        </authorList>
    </citation>
    <scope>NUCLEOTIDE SEQUENCE [LARGE SCALE GENOMIC DNA]</scope>
    <source>
        <strain evidence="3 4">Palo Alto/Uganda</strain>
    </source>
</reference>
<keyword evidence="1" id="KW-0472">Membrane</keyword>
<sequence>MIIIPTIMMIIIPTIMMIIIPTIMMMMIIIITITPNHYNNHIDNYNINKNVISNYYTDNSYDINPLQTEDQGNNMNSQELYNDNVICFYNNNVLTEKYLIIPFKEIILNSLHYLIEIIDHIKEEKKEKYNKYKDIIVHCINFLKDKNIISYKEAATIIECKNIDKLNLFNKELYKLITKLKTKNMYSISIYNLINENINGYGKIILLLQNFFTNDPIKIKENNNTKKKKKKILRKLLTK</sequence>
<dbReference type="Proteomes" id="UP000019103">
    <property type="component" value="Unassembled WGS sequence"/>
</dbReference>
<evidence type="ECO:0000256" key="1">
    <source>
        <dbReference type="SAM" id="Phobius"/>
    </source>
</evidence>
<evidence type="ECO:0000313" key="3">
    <source>
        <dbReference type="EMBL" id="ETW57316.1"/>
    </source>
</evidence>
<dbReference type="GO" id="GO:0006406">
    <property type="term" value="P:mRNA export from nucleus"/>
    <property type="evidence" value="ECO:0007669"/>
    <property type="project" value="InterPro"/>
</dbReference>
<protein>
    <recommendedName>
        <fullName evidence="2">THO complex subunit 2 N-terminal domain-containing protein</fullName>
    </recommendedName>
</protein>
<dbReference type="EMBL" id="KI927282">
    <property type="protein sequence ID" value="ETW57316.1"/>
    <property type="molecule type" value="Genomic_DNA"/>
</dbReference>
<dbReference type="PANTHER" id="PTHR21597:SF0">
    <property type="entry name" value="THO COMPLEX SUBUNIT 2"/>
    <property type="match status" value="1"/>
</dbReference>
<organism evidence="3 4">
    <name type="scientific">Plasmodium falciparum (isolate Palo Alto / Uganda)</name>
    <dbReference type="NCBI Taxonomy" id="57270"/>
    <lineage>
        <taxon>Eukaryota</taxon>
        <taxon>Sar</taxon>
        <taxon>Alveolata</taxon>
        <taxon>Apicomplexa</taxon>
        <taxon>Aconoidasida</taxon>
        <taxon>Haemosporida</taxon>
        <taxon>Plasmodiidae</taxon>
        <taxon>Plasmodium</taxon>
        <taxon>Plasmodium (Laverania)</taxon>
    </lineage>
</organism>
<dbReference type="InterPro" id="IPR040007">
    <property type="entry name" value="Tho2"/>
</dbReference>
<dbReference type="InterPro" id="IPR032302">
    <property type="entry name" value="THOC2_N"/>
</dbReference>
<dbReference type="GO" id="GO:0006397">
    <property type="term" value="P:mRNA processing"/>
    <property type="evidence" value="ECO:0007669"/>
    <property type="project" value="InterPro"/>
</dbReference>
<keyword evidence="1" id="KW-0812">Transmembrane</keyword>
<evidence type="ECO:0000259" key="2">
    <source>
        <dbReference type="Pfam" id="PF16134"/>
    </source>
</evidence>
<gene>
    <name evidence="3" type="ORF">PFUGPA_00805</name>
</gene>
<accession>W4J6Q2</accession>
<dbReference type="GO" id="GO:0000445">
    <property type="term" value="C:THO complex part of transcription export complex"/>
    <property type="evidence" value="ECO:0007669"/>
    <property type="project" value="TreeGrafter"/>
</dbReference>
<dbReference type="GO" id="GO:0003729">
    <property type="term" value="F:mRNA binding"/>
    <property type="evidence" value="ECO:0007669"/>
    <property type="project" value="TreeGrafter"/>
</dbReference>
<dbReference type="Pfam" id="PF16134">
    <property type="entry name" value="THOC2_N"/>
    <property type="match status" value="1"/>
</dbReference>
<evidence type="ECO:0000313" key="4">
    <source>
        <dbReference type="Proteomes" id="UP000019103"/>
    </source>
</evidence>
<feature type="transmembrane region" description="Helical" evidence="1">
    <location>
        <begin position="7"/>
        <end position="33"/>
    </location>
</feature>
<dbReference type="AlphaFoldDB" id="W4J6Q2"/>
<dbReference type="PANTHER" id="PTHR21597">
    <property type="entry name" value="THO2 PROTEIN"/>
    <property type="match status" value="1"/>
</dbReference>
<reference evidence="3 4" key="2">
    <citation type="submission" date="2013-02" db="EMBL/GenBank/DDBJ databases">
        <title>The Genome Sequence of Plasmodium falciparum Palo Alto/Uganda.</title>
        <authorList>
            <consortium name="The Broad Institute Genome Sequencing Platform"/>
            <consortium name="The Broad Institute Genome Sequencing Center for Infectious Disease"/>
            <person name="Neafsey D."/>
            <person name="Cheeseman I."/>
            <person name="Volkman S."/>
            <person name="Adams J."/>
            <person name="Walker B."/>
            <person name="Young S.K."/>
            <person name="Zeng Q."/>
            <person name="Gargeya S."/>
            <person name="Fitzgerald M."/>
            <person name="Haas B."/>
            <person name="Abouelleil A."/>
            <person name="Alvarado L."/>
            <person name="Arachchi H.M."/>
            <person name="Berlin A.M."/>
            <person name="Chapman S.B."/>
            <person name="Dewar J."/>
            <person name="Goldberg J."/>
            <person name="Griggs A."/>
            <person name="Gujja S."/>
            <person name="Hansen M."/>
            <person name="Howarth C."/>
            <person name="Imamovic A."/>
            <person name="Larimer J."/>
            <person name="McCowan C."/>
            <person name="Murphy C."/>
            <person name="Neiman D."/>
            <person name="Pearson M."/>
            <person name="Priest M."/>
            <person name="Roberts A."/>
            <person name="Saif S."/>
            <person name="Shea T."/>
            <person name="Sisk P."/>
            <person name="Sykes S."/>
            <person name="Wortman J."/>
            <person name="Nusbaum C."/>
            <person name="Birren B."/>
        </authorList>
    </citation>
    <scope>NUCLEOTIDE SEQUENCE [LARGE SCALE GENOMIC DNA]</scope>
    <source>
        <strain evidence="3 4">Palo Alto/Uganda</strain>
    </source>
</reference>
<name>W4J6Q2_PLAFP</name>
<proteinExistence type="predicted"/>
<feature type="domain" description="THO complex subunit 2 N-terminal" evidence="2">
    <location>
        <begin position="114"/>
        <end position="216"/>
    </location>
</feature>